<protein>
    <submittedName>
        <fullName evidence="2">Unannotated protein</fullName>
    </submittedName>
</protein>
<dbReference type="EMBL" id="CAEZVX010000036">
    <property type="protein sequence ID" value="CAB4639348.1"/>
    <property type="molecule type" value="Genomic_DNA"/>
</dbReference>
<evidence type="ECO:0000313" key="1">
    <source>
        <dbReference type="EMBL" id="CAB4579958.1"/>
    </source>
</evidence>
<dbReference type="EMBL" id="CAEZTX010000023">
    <property type="protein sequence ID" value="CAB4579958.1"/>
    <property type="molecule type" value="Genomic_DNA"/>
</dbReference>
<reference evidence="2" key="1">
    <citation type="submission" date="2020-05" db="EMBL/GenBank/DDBJ databases">
        <authorList>
            <person name="Chiriac C."/>
            <person name="Salcher M."/>
            <person name="Ghai R."/>
            <person name="Kavagutti S V."/>
        </authorList>
    </citation>
    <scope>NUCLEOTIDE SEQUENCE</scope>
</reference>
<gene>
    <name evidence="1" type="ORF">UFOPK1755_00434</name>
    <name evidence="2" type="ORF">UFOPK2155_00406</name>
</gene>
<name>A0A6J6JSE1_9ZZZZ</name>
<sequence length="558" mass="60174">MKRLRVIALLSALVIALPVVAYANTVPDENFYPTVKQEAGWMGYNSDNSIEYSKPSGLFGVEQVSGGLMPKSMYVCNSLESADCLRPEINGYAFNSVFAQCKVSTDTDCIESFGIKNEDGSTKLATFQRNWANGAVYTGDKSKSIPNGYGASSWTLTDSNGATETFALVVGVNGYLDLRANATQAKYEAFFSAIQPIKEVLGSEYNGAVAQVTKRGEGYGPGWNTNFIERGCQIAESGKCGYRLPFDLEKTYTLKVRLGQPVQGWLHGRMKDANVVMTTAADNSQVVEISAKPLSIPSVYGWVKWSELPAPVKELYPVGAGGTTRGYDDFVTTDLNSRTLLTKSNVAGDYAIKEMNLWLPLLNDKAAAMRTFWVAQTIRGELPFESQNCVRGKGFTGVIGTNAVVYSDGPPKFDKAEQSLNYTVGASHLDSKGDLFKGYYQLNLRSDIARCLYGFGSAPIQAKIEVSSSDGTPSVATTVISERDGWLKMTAGGFTFSTPSIKVKLSQDAPAPAPSASATPTPAAKPVVKKITITCVKGKTSKKVTAIKPTCPTGYKKK</sequence>
<evidence type="ECO:0000313" key="2">
    <source>
        <dbReference type="EMBL" id="CAB4639348.1"/>
    </source>
</evidence>
<dbReference type="AlphaFoldDB" id="A0A6J6JSE1"/>
<organism evidence="2">
    <name type="scientific">freshwater metagenome</name>
    <dbReference type="NCBI Taxonomy" id="449393"/>
    <lineage>
        <taxon>unclassified sequences</taxon>
        <taxon>metagenomes</taxon>
        <taxon>ecological metagenomes</taxon>
    </lineage>
</organism>
<proteinExistence type="predicted"/>
<accession>A0A6J6JSE1</accession>